<evidence type="ECO:0000313" key="6">
    <source>
        <dbReference type="EMBL" id="KAL3233157.1"/>
    </source>
</evidence>
<evidence type="ECO:0000313" key="7">
    <source>
        <dbReference type="Proteomes" id="UP001623330"/>
    </source>
</evidence>
<comment type="caution">
    <text evidence="6">The sequence shown here is derived from an EMBL/GenBank/DDBJ whole genome shotgun (WGS) entry which is preliminary data.</text>
</comment>
<evidence type="ECO:0000256" key="1">
    <source>
        <dbReference type="ARBA" id="ARBA00004604"/>
    </source>
</evidence>
<comment type="similarity">
    <text evidence="2">Belongs to the SWM2 family.</text>
</comment>
<gene>
    <name evidence="6" type="ORF">RNJ44_05073</name>
</gene>
<accession>A0ABR4NWP8</accession>
<proteinExistence type="inferred from homology"/>
<evidence type="ECO:0000256" key="3">
    <source>
        <dbReference type="ARBA" id="ARBA00019533"/>
    </source>
</evidence>
<dbReference type="InterPro" id="IPR031391">
    <property type="entry name" value="Swm2"/>
</dbReference>
<protein>
    <recommendedName>
        <fullName evidence="3">Nucleolar protein SWM2</fullName>
    </recommendedName>
</protein>
<evidence type="ECO:0000256" key="5">
    <source>
        <dbReference type="SAM" id="MobiDB-lite"/>
    </source>
</evidence>
<comment type="subcellular location">
    <subcellularLocation>
        <location evidence="1">Nucleus</location>
        <location evidence="1">Nucleolus</location>
    </subcellularLocation>
</comment>
<dbReference type="EMBL" id="JBEVYD010000005">
    <property type="protein sequence ID" value="KAL3233157.1"/>
    <property type="molecule type" value="Genomic_DNA"/>
</dbReference>
<reference evidence="6 7" key="1">
    <citation type="submission" date="2024-05" db="EMBL/GenBank/DDBJ databases">
        <title>Long read based assembly of the Candida bracarensis genome reveals expanded adhesin content.</title>
        <authorList>
            <person name="Marcet-Houben M."/>
            <person name="Ksiezopolska E."/>
            <person name="Gabaldon T."/>
        </authorList>
    </citation>
    <scope>NUCLEOTIDE SEQUENCE [LARGE SCALE GENOMIC DNA]</scope>
    <source>
        <strain evidence="6 7">CBM6</strain>
    </source>
</reference>
<name>A0ABR4NWP8_9SACH</name>
<keyword evidence="7" id="KW-1185">Reference proteome</keyword>
<evidence type="ECO:0000256" key="4">
    <source>
        <dbReference type="ARBA" id="ARBA00023242"/>
    </source>
</evidence>
<evidence type="ECO:0000256" key="2">
    <source>
        <dbReference type="ARBA" id="ARBA00010032"/>
    </source>
</evidence>
<keyword evidence="4" id="KW-0539">Nucleus</keyword>
<organism evidence="6 7">
    <name type="scientific">Nakaseomyces bracarensis</name>
    <dbReference type="NCBI Taxonomy" id="273131"/>
    <lineage>
        <taxon>Eukaryota</taxon>
        <taxon>Fungi</taxon>
        <taxon>Dikarya</taxon>
        <taxon>Ascomycota</taxon>
        <taxon>Saccharomycotina</taxon>
        <taxon>Saccharomycetes</taxon>
        <taxon>Saccharomycetales</taxon>
        <taxon>Saccharomycetaceae</taxon>
        <taxon>Nakaseomyces</taxon>
    </lineage>
</organism>
<sequence>MKPQNKGSRGGKKTQEEKPAPQYSNLVIADVEVTEFLKEESRKPQSLSNLTLEEVEVTDFVD</sequence>
<dbReference type="Proteomes" id="UP001623330">
    <property type="component" value="Unassembled WGS sequence"/>
</dbReference>
<dbReference type="Pfam" id="PF17083">
    <property type="entry name" value="Swm2"/>
    <property type="match status" value="1"/>
</dbReference>
<feature type="region of interest" description="Disordered" evidence="5">
    <location>
        <begin position="1"/>
        <end position="23"/>
    </location>
</feature>